<organism evidence="4 5">
    <name type="scientific">Bacillus pumilus</name>
    <name type="common">Bacillus mesentericus</name>
    <dbReference type="NCBI Taxonomy" id="1408"/>
    <lineage>
        <taxon>Bacteria</taxon>
        <taxon>Bacillati</taxon>
        <taxon>Bacillota</taxon>
        <taxon>Bacilli</taxon>
        <taxon>Bacillales</taxon>
        <taxon>Bacillaceae</taxon>
        <taxon>Bacillus</taxon>
    </lineage>
</organism>
<dbReference type="AlphaFoldDB" id="A0A2A5INM0"/>
<dbReference type="SUPFAM" id="SSF52540">
    <property type="entry name" value="P-loop containing nucleoside triphosphate hydrolases"/>
    <property type="match status" value="1"/>
</dbReference>
<dbReference type="SMART" id="SM00382">
    <property type="entry name" value="AAA"/>
    <property type="match status" value="1"/>
</dbReference>
<evidence type="ECO:0000259" key="3">
    <source>
        <dbReference type="PROSITE" id="PS50893"/>
    </source>
</evidence>
<keyword evidence="2 4" id="KW-0067">ATP-binding</keyword>
<dbReference type="Pfam" id="PF00005">
    <property type="entry name" value="ABC_tran"/>
    <property type="match status" value="1"/>
</dbReference>
<comment type="caution">
    <text evidence="4">The sequence shown here is derived from an EMBL/GenBank/DDBJ whole genome shotgun (WGS) entry which is preliminary data.</text>
</comment>
<proteinExistence type="predicted"/>
<dbReference type="PROSITE" id="PS00211">
    <property type="entry name" value="ABC_TRANSPORTER_1"/>
    <property type="match status" value="1"/>
</dbReference>
<dbReference type="PANTHER" id="PTHR42798:SF4">
    <property type="entry name" value="ABC TRANSPORTER DOMAIN-CONTAINING PROTEIN"/>
    <property type="match status" value="1"/>
</dbReference>
<evidence type="ECO:0000313" key="5">
    <source>
        <dbReference type="Proteomes" id="UP000228754"/>
    </source>
</evidence>
<evidence type="ECO:0000256" key="2">
    <source>
        <dbReference type="ARBA" id="ARBA00022840"/>
    </source>
</evidence>
<dbReference type="GO" id="GO:0016887">
    <property type="term" value="F:ATP hydrolysis activity"/>
    <property type="evidence" value="ECO:0007669"/>
    <property type="project" value="InterPro"/>
</dbReference>
<evidence type="ECO:0000256" key="1">
    <source>
        <dbReference type="ARBA" id="ARBA00022741"/>
    </source>
</evidence>
<reference evidence="4 5" key="1">
    <citation type="submission" date="2017-06" db="EMBL/GenBank/DDBJ databases">
        <title>Draft Genome Sequence of Bacillus sp Strain 36R Isolated from saline sediment at Atanasia, Sonora, Mexico.</title>
        <authorList>
            <person name="Sanchez Diaz R."/>
            <person name="Quiroz Macias M.E."/>
            <person name="Ibarra Gamez J.C."/>
            <person name="Enciso Ibarra J."/>
            <person name="Gomez Gil B."/>
            <person name="Galaviz Silva L."/>
        </authorList>
    </citation>
    <scope>NUCLEOTIDE SEQUENCE [LARGE SCALE GENOMIC DNA]</scope>
    <source>
        <strain evidence="4 5">36R_ATNSAL</strain>
    </source>
</reference>
<gene>
    <name evidence="4" type="ORF">CEY02_18005</name>
</gene>
<dbReference type="OrthoDB" id="9785080at2"/>
<dbReference type="Proteomes" id="UP000228754">
    <property type="component" value="Unassembled WGS sequence"/>
</dbReference>
<protein>
    <submittedName>
        <fullName evidence="4">ABC transporter ATP-binding protein</fullName>
    </submittedName>
</protein>
<dbReference type="EMBL" id="NKHG01000113">
    <property type="protein sequence ID" value="PCK18920.1"/>
    <property type="molecule type" value="Genomic_DNA"/>
</dbReference>
<dbReference type="InterPro" id="IPR003593">
    <property type="entry name" value="AAA+_ATPase"/>
</dbReference>
<sequence length="229" mass="26177">MRWLVNLDNKEDTSILKIDNLGFRYGNATILKDLTLHIEGSGLYALHGESGSGKTTFINIIALIQKPSAGKMTLFNQSIDFTNQEQIDEYRKKIAYFFQDLNLIESLTVRENLHVISLINEQEISNERLAEQAKKLKMSEKLDVTVSNLSGGERQRAAFLKIMLFDYSLILLDEPTNNLDKDNIHMMLDMLSELKKTKTIIVVTHSDTVVQQADVVLRFEDLNKRNQSI</sequence>
<dbReference type="PANTHER" id="PTHR42798">
    <property type="entry name" value="LIPOPROTEIN-RELEASING SYSTEM ATP-BINDING PROTEIN LOLD"/>
    <property type="match status" value="1"/>
</dbReference>
<feature type="domain" description="ABC transporter" evidence="3">
    <location>
        <begin position="16"/>
        <end position="229"/>
    </location>
</feature>
<keyword evidence="1" id="KW-0547">Nucleotide-binding</keyword>
<dbReference type="Gene3D" id="3.40.50.300">
    <property type="entry name" value="P-loop containing nucleotide triphosphate hydrolases"/>
    <property type="match status" value="1"/>
</dbReference>
<accession>A0A2A5INM0</accession>
<dbReference type="InterPro" id="IPR027417">
    <property type="entry name" value="P-loop_NTPase"/>
</dbReference>
<evidence type="ECO:0000313" key="4">
    <source>
        <dbReference type="EMBL" id="PCK18920.1"/>
    </source>
</evidence>
<dbReference type="GO" id="GO:0005524">
    <property type="term" value="F:ATP binding"/>
    <property type="evidence" value="ECO:0007669"/>
    <property type="project" value="UniProtKB-KW"/>
</dbReference>
<dbReference type="InterPro" id="IPR017871">
    <property type="entry name" value="ABC_transporter-like_CS"/>
</dbReference>
<dbReference type="PROSITE" id="PS50893">
    <property type="entry name" value="ABC_TRANSPORTER_2"/>
    <property type="match status" value="1"/>
</dbReference>
<dbReference type="InterPro" id="IPR003439">
    <property type="entry name" value="ABC_transporter-like_ATP-bd"/>
</dbReference>
<name>A0A2A5INM0_BACPU</name>